<accession>A0ACB9KYF8</accession>
<dbReference type="Proteomes" id="UP001057402">
    <property type="component" value="Chromosome 12"/>
</dbReference>
<comment type="caution">
    <text evidence="1">The sequence shown here is derived from an EMBL/GenBank/DDBJ whole genome shotgun (WGS) entry which is preliminary data.</text>
</comment>
<protein>
    <submittedName>
        <fullName evidence="1">Uncharacterized protein</fullName>
    </submittedName>
</protein>
<sequence length="414" mass="45213">MKLEGGKVSHHPADGVYPKTFNNDNVVKDVELKSGNEVTNWKHEDLSNTFCIDENWSEAGLTGSDHGEDCAGKIWIESEQFDHYPSEDYVEKMKDVGMAKEIVCYDDNSTCFEVKGMSIEEGMPSNMHLSSEKEEVTVTSCTEEESTGNTMDKKETTSPRSEVSKHFLVQATENLTSLNVHKDLKEAVAEEDVASENISDESTRHSACRSRTKGQGEESLVSCSKSPVCEVAATHVSTESPDCGVILGSYDIKNNTMNGQEKSANITVPHCESGFNNQFAVETAKDGTTSFSLDAPATSEGRNSANPVIPDKSKENAASTRQLESLGDRRDHGDSCSSYAGPIPISGSVTYSGPIAFSGSLSLRSDSSTTSTRSFAFPVLQNDWNSSPVRMGKGNRRLLQKNRGWRYGLLCCRF</sequence>
<proteinExistence type="predicted"/>
<evidence type="ECO:0000313" key="1">
    <source>
        <dbReference type="EMBL" id="KAI4302191.1"/>
    </source>
</evidence>
<gene>
    <name evidence="1" type="ORF">MLD38_037972</name>
</gene>
<organism evidence="1 2">
    <name type="scientific">Melastoma candidum</name>
    <dbReference type="NCBI Taxonomy" id="119954"/>
    <lineage>
        <taxon>Eukaryota</taxon>
        <taxon>Viridiplantae</taxon>
        <taxon>Streptophyta</taxon>
        <taxon>Embryophyta</taxon>
        <taxon>Tracheophyta</taxon>
        <taxon>Spermatophyta</taxon>
        <taxon>Magnoliopsida</taxon>
        <taxon>eudicotyledons</taxon>
        <taxon>Gunneridae</taxon>
        <taxon>Pentapetalae</taxon>
        <taxon>rosids</taxon>
        <taxon>malvids</taxon>
        <taxon>Myrtales</taxon>
        <taxon>Melastomataceae</taxon>
        <taxon>Melastomatoideae</taxon>
        <taxon>Melastomateae</taxon>
        <taxon>Melastoma</taxon>
    </lineage>
</organism>
<name>A0ACB9KYF8_9MYRT</name>
<evidence type="ECO:0000313" key="2">
    <source>
        <dbReference type="Proteomes" id="UP001057402"/>
    </source>
</evidence>
<keyword evidence="2" id="KW-1185">Reference proteome</keyword>
<dbReference type="EMBL" id="CM042891">
    <property type="protein sequence ID" value="KAI4302191.1"/>
    <property type="molecule type" value="Genomic_DNA"/>
</dbReference>
<reference evidence="2" key="1">
    <citation type="journal article" date="2023" name="Front. Plant Sci.">
        <title>Chromosomal-level genome assembly of Melastoma candidum provides insights into trichome evolution.</title>
        <authorList>
            <person name="Zhong Y."/>
            <person name="Wu W."/>
            <person name="Sun C."/>
            <person name="Zou P."/>
            <person name="Liu Y."/>
            <person name="Dai S."/>
            <person name="Zhou R."/>
        </authorList>
    </citation>
    <scope>NUCLEOTIDE SEQUENCE [LARGE SCALE GENOMIC DNA]</scope>
</reference>